<dbReference type="GO" id="GO:0005886">
    <property type="term" value="C:plasma membrane"/>
    <property type="evidence" value="ECO:0007669"/>
    <property type="project" value="UniProtKB-SubCell"/>
</dbReference>
<comment type="subcellular location">
    <subcellularLocation>
        <location evidence="1">Cell membrane</location>
        <topology evidence="1">Multi-pass membrane protein</topology>
    </subcellularLocation>
</comment>
<dbReference type="GO" id="GO:0016887">
    <property type="term" value="F:ATP hydrolysis activity"/>
    <property type="evidence" value="ECO:0007669"/>
    <property type="project" value="InterPro"/>
</dbReference>
<dbReference type="InterPro" id="IPR036640">
    <property type="entry name" value="ABC1_TM_sf"/>
</dbReference>
<dbReference type="Gene3D" id="1.20.1560.10">
    <property type="entry name" value="ABC transporter type 1, transmembrane domain"/>
    <property type="match status" value="1"/>
</dbReference>
<evidence type="ECO:0000259" key="8">
    <source>
        <dbReference type="PROSITE" id="PS50893"/>
    </source>
</evidence>
<dbReference type="Pfam" id="PF00664">
    <property type="entry name" value="ABC_membrane"/>
    <property type="match status" value="1"/>
</dbReference>
<evidence type="ECO:0000313" key="11">
    <source>
        <dbReference type="Proteomes" id="UP000192478"/>
    </source>
</evidence>
<dbReference type="NCBIfam" id="TIGR02868">
    <property type="entry name" value="CydC"/>
    <property type="match status" value="1"/>
</dbReference>
<gene>
    <name evidence="10" type="ORF">CLFO_26220</name>
</gene>
<dbReference type="GO" id="GO:0045454">
    <property type="term" value="P:cell redox homeostasis"/>
    <property type="evidence" value="ECO:0007669"/>
    <property type="project" value="InterPro"/>
</dbReference>
<feature type="transmembrane region" description="Helical" evidence="7">
    <location>
        <begin position="265"/>
        <end position="286"/>
    </location>
</feature>
<dbReference type="Pfam" id="PF00005">
    <property type="entry name" value="ABC_tran"/>
    <property type="match status" value="1"/>
</dbReference>
<evidence type="ECO:0000256" key="4">
    <source>
        <dbReference type="ARBA" id="ARBA00022840"/>
    </source>
</evidence>
<evidence type="ECO:0000256" key="2">
    <source>
        <dbReference type="ARBA" id="ARBA00022692"/>
    </source>
</evidence>
<name>A0AAC9RJF4_9CLOT</name>
<dbReference type="EMBL" id="CP020559">
    <property type="protein sequence ID" value="ARE88221.1"/>
    <property type="molecule type" value="Genomic_DNA"/>
</dbReference>
<dbReference type="InterPro" id="IPR027417">
    <property type="entry name" value="P-loop_NTPase"/>
</dbReference>
<keyword evidence="3" id="KW-0547">Nucleotide-binding</keyword>
<keyword evidence="5 7" id="KW-1133">Transmembrane helix</keyword>
<dbReference type="PANTHER" id="PTHR43394:SF1">
    <property type="entry name" value="ATP-BINDING CASSETTE SUB-FAMILY B MEMBER 10, MITOCHONDRIAL"/>
    <property type="match status" value="1"/>
</dbReference>
<dbReference type="SMART" id="SM00382">
    <property type="entry name" value="AAA"/>
    <property type="match status" value="1"/>
</dbReference>
<dbReference type="InterPro" id="IPR039421">
    <property type="entry name" value="Type_1_exporter"/>
</dbReference>
<dbReference type="Proteomes" id="UP000192478">
    <property type="component" value="Chromosome"/>
</dbReference>
<dbReference type="GO" id="GO:0034775">
    <property type="term" value="P:glutathione transmembrane transport"/>
    <property type="evidence" value="ECO:0007669"/>
    <property type="project" value="InterPro"/>
</dbReference>
<feature type="transmembrane region" description="Helical" evidence="7">
    <location>
        <begin position="176"/>
        <end position="196"/>
    </location>
</feature>
<evidence type="ECO:0000256" key="5">
    <source>
        <dbReference type="ARBA" id="ARBA00022989"/>
    </source>
</evidence>
<dbReference type="Gene3D" id="3.40.50.300">
    <property type="entry name" value="P-loop containing nucleotide triphosphate hydrolases"/>
    <property type="match status" value="1"/>
</dbReference>
<dbReference type="AlphaFoldDB" id="A0AAC9RJF4"/>
<keyword evidence="10" id="KW-0378">Hydrolase</keyword>
<dbReference type="PANTHER" id="PTHR43394">
    <property type="entry name" value="ATP-DEPENDENT PERMEASE MDL1, MITOCHONDRIAL"/>
    <property type="match status" value="1"/>
</dbReference>
<organism evidence="10 11">
    <name type="scientific">Clostridium formicaceticum</name>
    <dbReference type="NCBI Taxonomy" id="1497"/>
    <lineage>
        <taxon>Bacteria</taxon>
        <taxon>Bacillati</taxon>
        <taxon>Bacillota</taxon>
        <taxon>Clostridia</taxon>
        <taxon>Eubacteriales</taxon>
        <taxon>Clostridiaceae</taxon>
        <taxon>Clostridium</taxon>
    </lineage>
</organism>
<dbReference type="GO" id="GO:0015421">
    <property type="term" value="F:ABC-type oligopeptide transporter activity"/>
    <property type="evidence" value="ECO:0007669"/>
    <property type="project" value="TreeGrafter"/>
</dbReference>
<keyword evidence="2 7" id="KW-0812">Transmembrane</keyword>
<dbReference type="InterPro" id="IPR003593">
    <property type="entry name" value="AAA+_ATPase"/>
</dbReference>
<dbReference type="FunFam" id="3.40.50.300:FF:000218">
    <property type="entry name" value="Multidrug ABC transporter ATP-binding protein"/>
    <property type="match status" value="1"/>
</dbReference>
<dbReference type="SUPFAM" id="SSF52540">
    <property type="entry name" value="P-loop containing nucleoside triphosphate hydrolases"/>
    <property type="match status" value="1"/>
</dbReference>
<evidence type="ECO:0000256" key="3">
    <source>
        <dbReference type="ARBA" id="ARBA00022741"/>
    </source>
</evidence>
<dbReference type="PROSITE" id="PS00211">
    <property type="entry name" value="ABC_TRANSPORTER_1"/>
    <property type="match status" value="1"/>
</dbReference>
<dbReference type="InterPro" id="IPR017871">
    <property type="entry name" value="ABC_transporter-like_CS"/>
</dbReference>
<evidence type="ECO:0000256" key="7">
    <source>
        <dbReference type="SAM" id="Phobius"/>
    </source>
</evidence>
<evidence type="ECO:0000259" key="9">
    <source>
        <dbReference type="PROSITE" id="PS50929"/>
    </source>
</evidence>
<feature type="transmembrane region" description="Helical" evidence="7">
    <location>
        <begin position="148"/>
        <end position="170"/>
    </location>
</feature>
<sequence length="597" mass="65044">MCSMHKIEEINTTTFQGRINLEKVKTLIPYMKSYNKKMALGICSGTLNQVFSITSSALAAYLVGLAATGGSAEKILSLFWLLAALAIGRTAMVYAEMYLVHDVAYSILVDYRNIMYRAIERIAPAYMLKKRSGDIASSVMADVEVLEVFYAHTVGAYIIAIIAPLTFLVILAYIHWLLPLVIFPFLLLVATIPFWFSKKASQQGKEIRAKLGTVNAEVVDGVQGMREIVAFGRGKSYLKKLENGTYDLGRSQIAEGKRLGLEGGLINAAMSLGMVSILAVSSFLVLEGTIDSALIPTIIMLSVYVFSPIVDVSGTARNLGSIGASAQRVFSILNTPTPVEDKAEATSEGPIVSHIQYNKVKFSYNPSEEDVLKEVSFDVKPGETVALVGHSGAGKTTCANLLLRFWDVRGGSIKIGDYDLRDLTQEKLRDMVAVVSQDVYLFNMSIRENIRLGKPEATDEEVEAASKLALAHDFLVKLPQGYETNVGERGVQLSGGQRQRIAIARALIKNSPILLMDEAVSNLDAENERAVQKAISELQKGRTTLVIAHRLSTIMAADKIVVLDKGKVAEIGSHDALVKKNGVYSRLIASQNIGVLE</sequence>
<feature type="domain" description="ABC transmembrane type-1" evidence="9">
    <location>
        <begin position="39"/>
        <end position="321"/>
    </location>
</feature>
<dbReference type="EC" id="3.6.3.-" evidence="10"/>
<dbReference type="InterPro" id="IPR011527">
    <property type="entry name" value="ABC1_TM_dom"/>
</dbReference>
<keyword evidence="4 10" id="KW-0067">ATP-binding</keyword>
<proteinExistence type="predicted"/>
<protein>
    <submittedName>
        <fullName evidence="10">Multidrug export ATP-binding/permease protein</fullName>
        <ecNumber evidence="10">3.6.3.-</ecNumber>
    </submittedName>
</protein>
<evidence type="ECO:0000256" key="1">
    <source>
        <dbReference type="ARBA" id="ARBA00004651"/>
    </source>
</evidence>
<dbReference type="InterPro" id="IPR003439">
    <property type="entry name" value="ABC_transporter-like_ATP-bd"/>
</dbReference>
<dbReference type="PROSITE" id="PS50929">
    <property type="entry name" value="ABC_TM1F"/>
    <property type="match status" value="1"/>
</dbReference>
<feature type="domain" description="ABC transporter" evidence="8">
    <location>
        <begin position="355"/>
        <end position="590"/>
    </location>
</feature>
<evidence type="ECO:0000313" key="10">
    <source>
        <dbReference type="EMBL" id="ARE88221.1"/>
    </source>
</evidence>
<dbReference type="GO" id="GO:0005524">
    <property type="term" value="F:ATP binding"/>
    <property type="evidence" value="ECO:0007669"/>
    <property type="project" value="UniProtKB-KW"/>
</dbReference>
<dbReference type="SUPFAM" id="SSF90123">
    <property type="entry name" value="ABC transporter transmembrane region"/>
    <property type="match status" value="1"/>
</dbReference>
<dbReference type="PROSITE" id="PS50893">
    <property type="entry name" value="ABC_TRANSPORTER_2"/>
    <property type="match status" value="1"/>
</dbReference>
<reference evidence="10 11" key="1">
    <citation type="submission" date="2017-03" db="EMBL/GenBank/DDBJ databases">
        <title>Complete sequence of Clostridium formicaceticum DSM 92.</title>
        <authorList>
            <person name="Poehlein A."/>
            <person name="Karl M."/>
            <person name="Bengelsdorf F.R."/>
            <person name="Duerre P."/>
            <person name="Daniel R."/>
        </authorList>
    </citation>
    <scope>NUCLEOTIDE SEQUENCE [LARGE SCALE GENOMIC DNA]</scope>
    <source>
        <strain evidence="10 11">DSM 92</strain>
    </source>
</reference>
<accession>A0AAC9RJF4</accession>
<feature type="transmembrane region" description="Helical" evidence="7">
    <location>
        <begin position="39"/>
        <end position="63"/>
    </location>
</feature>
<keyword evidence="6 7" id="KW-0472">Membrane</keyword>
<evidence type="ECO:0000256" key="6">
    <source>
        <dbReference type="ARBA" id="ARBA00023136"/>
    </source>
</evidence>
<dbReference type="InterPro" id="IPR014223">
    <property type="entry name" value="ABC_CydC/D"/>
</dbReference>
<feature type="transmembrane region" description="Helical" evidence="7">
    <location>
        <begin position="75"/>
        <end position="95"/>
    </location>
</feature>